<evidence type="ECO:0000313" key="2">
    <source>
        <dbReference type="EMBL" id="OMJ81653.1"/>
    </source>
</evidence>
<evidence type="ECO:0000256" key="1">
    <source>
        <dbReference type="SAM" id="MobiDB-lite"/>
    </source>
</evidence>
<accession>A0A1R2BXW7</accession>
<dbReference type="Gene3D" id="3.30.470.20">
    <property type="entry name" value="ATP-grasp fold, B domain"/>
    <property type="match status" value="1"/>
</dbReference>
<evidence type="ECO:0000313" key="3">
    <source>
        <dbReference type="Proteomes" id="UP000187209"/>
    </source>
</evidence>
<dbReference type="SUPFAM" id="SSF56059">
    <property type="entry name" value="Glutathione synthetase ATP-binding domain-like"/>
    <property type="match status" value="1"/>
</dbReference>
<protein>
    <recommendedName>
        <fullName evidence="4">Tubulin--tyrosine ligase-like protein 9</fullName>
    </recommendedName>
</protein>
<comment type="caution">
    <text evidence="2">The sequence shown here is derived from an EMBL/GenBank/DDBJ whole genome shotgun (WGS) entry which is preliminary data.</text>
</comment>
<dbReference type="AlphaFoldDB" id="A0A1R2BXW7"/>
<name>A0A1R2BXW7_9CILI</name>
<dbReference type="OrthoDB" id="202825at2759"/>
<dbReference type="PANTHER" id="PTHR46069">
    <property type="entry name" value="TUBULIN TYROSINE LIGASE"/>
    <property type="match status" value="1"/>
</dbReference>
<gene>
    <name evidence="2" type="ORF">SteCoe_17811</name>
</gene>
<proteinExistence type="predicted"/>
<sequence length="695" mass="80691">MMYRKIKKTKLDSSSPLLLTRTSKKLHNKSADVTDSGKVHRYSKINHILIYPLLLSMEPGLYQSNLIHSLRESLTVKKIEFSPPKIGPSVNISTAPLRYRLPKPRLLEKVDSLNTIQRQRVKASSVGDKLHMKKIKKPEKPESPQITPKRTSSFKREYMTPRVPAYTPPIIKSAKPLPKMVFKEAIRNIQWVKKVRPELDKMWRKIINKSYGIEPLVPAKAGYKFYIGKGNNSRLIAKCFASRSWWVETDNIDEANFSWTQWKNKEYLQKLKLFNNKQIEKIDTFSMLLISPVSIATEKNIFRTVDIDDLGFQYIRNSSSYTLLESEELDSSNLIIYNKIEFNQHLANKKGLFKSLKNYYAALNKNVFDYVPLTFHIKNGHNDLELAHFESEFKSIENEKAKTRLQNLWIIKPGENSNRGQGISLASTLEQIKALISEKIDHLSSKPRTYIIQKYIEKPFLIHKRKFDIRCYSMITSINGIIQGYSYFDGYLRTTSIEYSTKDISNSLIHLTNDAIQKYSEEYGKFEDGNKLSYKDFQRYLDFHCSEKKVSFVRDTVPIIKGLIKDTIQSVYLKIDPKRRLNCMEIFGYDFMLDSNLKPWLIEVNTNPCLELSSGYLTALIPAMVENALRIAVDPLFPPPLGKHNFESFIENKFELIFHQEVDGRKLLEDIGEQKALLLDDEEISDKEDEFPDID</sequence>
<evidence type="ECO:0008006" key="4">
    <source>
        <dbReference type="Google" id="ProtNLM"/>
    </source>
</evidence>
<dbReference type="InterPro" id="IPR004344">
    <property type="entry name" value="TTL/TTLL_fam"/>
</dbReference>
<dbReference type="Proteomes" id="UP000187209">
    <property type="component" value="Unassembled WGS sequence"/>
</dbReference>
<reference evidence="2 3" key="1">
    <citation type="submission" date="2016-11" db="EMBL/GenBank/DDBJ databases">
        <title>The macronuclear genome of Stentor coeruleus: a giant cell with tiny introns.</title>
        <authorList>
            <person name="Slabodnick M."/>
            <person name="Ruby J.G."/>
            <person name="Reiff S.B."/>
            <person name="Swart E.C."/>
            <person name="Gosai S."/>
            <person name="Prabakaran S."/>
            <person name="Witkowska E."/>
            <person name="Larue G.E."/>
            <person name="Fisher S."/>
            <person name="Freeman R.M."/>
            <person name="Gunawardena J."/>
            <person name="Chu W."/>
            <person name="Stover N.A."/>
            <person name="Gregory B.D."/>
            <person name="Nowacki M."/>
            <person name="Derisi J."/>
            <person name="Roy S.W."/>
            <person name="Marshall W.F."/>
            <person name="Sood P."/>
        </authorList>
    </citation>
    <scope>NUCLEOTIDE SEQUENCE [LARGE SCALE GENOMIC DNA]</scope>
    <source>
        <strain evidence="2">WM001</strain>
    </source>
</reference>
<dbReference type="PROSITE" id="PS51221">
    <property type="entry name" value="TTL"/>
    <property type="match status" value="1"/>
</dbReference>
<organism evidence="2 3">
    <name type="scientific">Stentor coeruleus</name>
    <dbReference type="NCBI Taxonomy" id="5963"/>
    <lineage>
        <taxon>Eukaryota</taxon>
        <taxon>Sar</taxon>
        <taxon>Alveolata</taxon>
        <taxon>Ciliophora</taxon>
        <taxon>Postciliodesmatophora</taxon>
        <taxon>Heterotrichea</taxon>
        <taxon>Heterotrichida</taxon>
        <taxon>Stentoridae</taxon>
        <taxon>Stentor</taxon>
    </lineage>
</organism>
<dbReference type="PANTHER" id="PTHR46069:SF1">
    <property type="entry name" value="CHROMOSOME UNDETERMINED SCAFFOLD_125, WHOLE GENOME SHOTGUN SEQUENCE"/>
    <property type="match status" value="1"/>
</dbReference>
<keyword evidence="3" id="KW-1185">Reference proteome</keyword>
<feature type="region of interest" description="Disordered" evidence="1">
    <location>
        <begin position="127"/>
        <end position="152"/>
    </location>
</feature>
<dbReference type="EMBL" id="MPUH01000371">
    <property type="protein sequence ID" value="OMJ81653.1"/>
    <property type="molecule type" value="Genomic_DNA"/>
</dbReference>
<dbReference type="Pfam" id="PF03133">
    <property type="entry name" value="TTL"/>
    <property type="match status" value="1"/>
</dbReference>